<dbReference type="AlphaFoldDB" id="A0A225WND9"/>
<evidence type="ECO:0000256" key="5">
    <source>
        <dbReference type="SAM" id="SignalP"/>
    </source>
</evidence>
<comment type="similarity">
    <text evidence="2">Belongs to the Necrosis inducing protein (NPP1) family.</text>
</comment>
<keyword evidence="3" id="KW-0964">Secreted</keyword>
<accession>A0A225WND9</accession>
<evidence type="ECO:0000256" key="4">
    <source>
        <dbReference type="ARBA" id="ARBA00023026"/>
    </source>
</evidence>
<protein>
    <submittedName>
        <fullName evidence="6">Necrosis inducing protein NPP1</fullName>
    </submittedName>
</protein>
<dbReference type="Pfam" id="PF05630">
    <property type="entry name" value="NPP1"/>
    <property type="match status" value="1"/>
</dbReference>
<dbReference type="OrthoDB" id="124653at2759"/>
<keyword evidence="4" id="KW-0843">Virulence</keyword>
<dbReference type="PIRSF" id="PIRSF029958">
    <property type="entry name" value="Necrosis-inducing_protein"/>
    <property type="match status" value="1"/>
</dbReference>
<feature type="chain" id="PRO_5012352800" evidence="5">
    <location>
        <begin position="20"/>
        <end position="249"/>
    </location>
</feature>
<keyword evidence="7" id="KW-1185">Reference proteome</keyword>
<sequence length="249" mass="28181">MGPRCMLLIVILLIASVQAEVSFIKHDQVQPFPQLKPTTNSERIAINCKPLLYIERGCYPYPAVNVNGSLNGGLEWGGAENGDCKGSKLGSQVYSRSASFRNKWAIMYAWYFPKSINFISTMISGQRHFWKFVIVWIDDPNKENSTMLGVSTPAYTKFLKKTPPKSKFVDGSSIKLRSDVSFWGSTGVLKFTTTRGELQNLITWEQLTDEARDSLSEFELNVNAIEQKHAQVPFTDNVFRKHLEAGWPF</sequence>
<reference evidence="7" key="1">
    <citation type="submission" date="2017-03" db="EMBL/GenBank/DDBJ databases">
        <title>Phytopthora megakarya and P. palmivora, two closely related causual agents of cacao black pod achieved similar genome size and gene model numbers by different mechanisms.</title>
        <authorList>
            <person name="Ali S."/>
            <person name="Shao J."/>
            <person name="Larry D.J."/>
            <person name="Kronmiller B."/>
            <person name="Shen D."/>
            <person name="Strem M.D."/>
            <person name="Melnick R.L."/>
            <person name="Guiltinan M.J."/>
            <person name="Tyler B.M."/>
            <person name="Meinhardt L.W."/>
            <person name="Bailey B.A."/>
        </authorList>
    </citation>
    <scope>NUCLEOTIDE SEQUENCE [LARGE SCALE GENOMIC DNA]</scope>
    <source>
        <strain evidence="7">zdho120</strain>
    </source>
</reference>
<dbReference type="GO" id="GO:0005576">
    <property type="term" value="C:extracellular region"/>
    <property type="evidence" value="ECO:0007669"/>
    <property type="project" value="UniProtKB-SubCell"/>
</dbReference>
<proteinExistence type="inferred from homology"/>
<dbReference type="EMBL" id="NBNE01000537">
    <property type="protein sequence ID" value="OWZ18788.1"/>
    <property type="molecule type" value="Genomic_DNA"/>
</dbReference>
<comment type="subcellular location">
    <subcellularLocation>
        <location evidence="1">Secreted</location>
    </subcellularLocation>
</comment>
<gene>
    <name evidence="6" type="ORF">PHMEG_0007072</name>
</gene>
<evidence type="ECO:0000256" key="2">
    <source>
        <dbReference type="ARBA" id="ARBA00009520"/>
    </source>
</evidence>
<feature type="signal peptide" evidence="5">
    <location>
        <begin position="1"/>
        <end position="19"/>
    </location>
</feature>
<dbReference type="InterPro" id="IPR008701">
    <property type="entry name" value="NPP1"/>
</dbReference>
<evidence type="ECO:0000256" key="1">
    <source>
        <dbReference type="ARBA" id="ARBA00004613"/>
    </source>
</evidence>
<evidence type="ECO:0000313" key="6">
    <source>
        <dbReference type="EMBL" id="OWZ18788.1"/>
    </source>
</evidence>
<evidence type="ECO:0000313" key="7">
    <source>
        <dbReference type="Proteomes" id="UP000198211"/>
    </source>
</evidence>
<dbReference type="PANTHER" id="PTHR33657">
    <property type="entry name" value="DOMAIN PROTEIN, PUTATIVE (AFU_ORTHOLOGUE AFUA_5G00600)-RELATED"/>
    <property type="match status" value="1"/>
</dbReference>
<keyword evidence="5" id="KW-0732">Signal</keyword>
<dbReference type="STRING" id="4795.A0A225WND9"/>
<evidence type="ECO:0000256" key="3">
    <source>
        <dbReference type="ARBA" id="ARBA00022525"/>
    </source>
</evidence>
<organism evidence="6 7">
    <name type="scientific">Phytophthora megakarya</name>
    <dbReference type="NCBI Taxonomy" id="4795"/>
    <lineage>
        <taxon>Eukaryota</taxon>
        <taxon>Sar</taxon>
        <taxon>Stramenopiles</taxon>
        <taxon>Oomycota</taxon>
        <taxon>Peronosporomycetes</taxon>
        <taxon>Peronosporales</taxon>
        <taxon>Peronosporaceae</taxon>
        <taxon>Phytophthora</taxon>
    </lineage>
</organism>
<dbReference type="PANTHER" id="PTHR33657:SF8">
    <property type="entry name" value="DOMAIN PROTEIN, PUTATIVE (AFU_ORTHOLOGUE AFUA_5G00600)-RELATED"/>
    <property type="match status" value="1"/>
</dbReference>
<name>A0A225WND9_9STRA</name>
<dbReference type="Proteomes" id="UP000198211">
    <property type="component" value="Unassembled WGS sequence"/>
</dbReference>
<comment type="caution">
    <text evidence="6">The sequence shown here is derived from an EMBL/GenBank/DDBJ whole genome shotgun (WGS) entry which is preliminary data.</text>
</comment>